<dbReference type="CDD" id="cd06257">
    <property type="entry name" value="DnaJ"/>
    <property type="match status" value="1"/>
</dbReference>
<dbReference type="Proteomes" id="UP001530315">
    <property type="component" value="Unassembled WGS sequence"/>
</dbReference>
<dbReference type="SUPFAM" id="SSF46565">
    <property type="entry name" value="Chaperone J-domain"/>
    <property type="match status" value="1"/>
</dbReference>
<dbReference type="SMART" id="SM00271">
    <property type="entry name" value="DnaJ"/>
    <property type="match status" value="1"/>
</dbReference>
<evidence type="ECO:0000313" key="4">
    <source>
        <dbReference type="Proteomes" id="UP001530315"/>
    </source>
</evidence>
<evidence type="ECO:0000256" key="1">
    <source>
        <dbReference type="SAM" id="MobiDB-lite"/>
    </source>
</evidence>
<dbReference type="InterPro" id="IPR036869">
    <property type="entry name" value="J_dom_sf"/>
</dbReference>
<dbReference type="PROSITE" id="PS50076">
    <property type="entry name" value="DNAJ_2"/>
    <property type="match status" value="1"/>
</dbReference>
<feature type="compositionally biased region" description="Low complexity" evidence="1">
    <location>
        <begin position="40"/>
        <end position="54"/>
    </location>
</feature>
<evidence type="ECO:0000313" key="3">
    <source>
        <dbReference type="EMBL" id="KAL3764079.1"/>
    </source>
</evidence>
<organism evidence="3 4">
    <name type="scientific">Stephanodiscus triporus</name>
    <dbReference type="NCBI Taxonomy" id="2934178"/>
    <lineage>
        <taxon>Eukaryota</taxon>
        <taxon>Sar</taxon>
        <taxon>Stramenopiles</taxon>
        <taxon>Ochrophyta</taxon>
        <taxon>Bacillariophyta</taxon>
        <taxon>Coscinodiscophyceae</taxon>
        <taxon>Thalassiosirophycidae</taxon>
        <taxon>Stephanodiscales</taxon>
        <taxon>Stephanodiscaceae</taxon>
        <taxon>Stephanodiscus</taxon>
    </lineage>
</organism>
<protein>
    <recommendedName>
        <fullName evidence="2">J domain-containing protein</fullName>
    </recommendedName>
</protein>
<gene>
    <name evidence="3" type="ORF">ACHAW5_010449</name>
</gene>
<dbReference type="Gene3D" id="1.10.287.110">
    <property type="entry name" value="DnaJ domain"/>
    <property type="match status" value="1"/>
</dbReference>
<accession>A0ABD3MJI1</accession>
<reference evidence="3 4" key="1">
    <citation type="submission" date="2024-10" db="EMBL/GenBank/DDBJ databases">
        <title>Updated reference genomes for cyclostephanoid diatoms.</title>
        <authorList>
            <person name="Roberts W.R."/>
            <person name="Alverson A.J."/>
        </authorList>
    </citation>
    <scope>NUCLEOTIDE SEQUENCE [LARGE SCALE GENOMIC DNA]</scope>
    <source>
        <strain evidence="3 4">AJA276-08</strain>
    </source>
</reference>
<dbReference type="Pfam" id="PF00226">
    <property type="entry name" value="DnaJ"/>
    <property type="match status" value="1"/>
</dbReference>
<dbReference type="InterPro" id="IPR050817">
    <property type="entry name" value="DjlA_DnaK_co-chaperone"/>
</dbReference>
<dbReference type="InterPro" id="IPR001623">
    <property type="entry name" value="DnaJ_domain"/>
</dbReference>
<keyword evidence="4" id="KW-1185">Reference proteome</keyword>
<evidence type="ECO:0000259" key="2">
    <source>
        <dbReference type="PROSITE" id="PS50076"/>
    </source>
</evidence>
<dbReference type="PRINTS" id="PR00625">
    <property type="entry name" value="JDOMAIN"/>
</dbReference>
<name>A0ABD3MJI1_9STRA</name>
<dbReference type="EMBL" id="JALLAZ020001780">
    <property type="protein sequence ID" value="KAL3764079.1"/>
    <property type="molecule type" value="Genomic_DNA"/>
</dbReference>
<feature type="domain" description="J" evidence="2">
    <location>
        <begin position="81"/>
        <end position="156"/>
    </location>
</feature>
<proteinExistence type="predicted"/>
<comment type="caution">
    <text evidence="3">The sequence shown here is derived from an EMBL/GenBank/DDBJ whole genome shotgun (WGS) entry which is preliminary data.</text>
</comment>
<feature type="region of interest" description="Disordered" evidence="1">
    <location>
        <begin position="29"/>
        <end position="90"/>
    </location>
</feature>
<dbReference type="AlphaFoldDB" id="A0ABD3MJI1"/>
<dbReference type="PANTHER" id="PTHR24074">
    <property type="entry name" value="CO-CHAPERONE PROTEIN DJLA"/>
    <property type="match status" value="1"/>
</dbReference>
<sequence>MRIAIKTTRAAGIVIFASRALDDARAFSVRPSDHRRHRATPSSSPDASSFAAGSLPPQPPRRTTTASSSSSSSSSDDAGEDPYAILGLDRSYPPEDFADVHRAYRDLARRYHPDVVVGPDATPEERDRANFDFARINGAYECLKGARDETTFDVVLMGGNFEVGKRDRRVRIKTSEDIRRSNPDRVNYDRILELRDGGRNLKGRNWSDPEEFEYVQGGRHNGDFGPPRRW</sequence>